<evidence type="ECO:0000313" key="1">
    <source>
        <dbReference type="EMBL" id="GFR37012.1"/>
    </source>
</evidence>
<protein>
    <recommendedName>
        <fullName evidence="3">SR1 protein</fullName>
    </recommendedName>
</protein>
<proteinExistence type="predicted"/>
<name>A0A916VEA0_9BACL</name>
<dbReference type="AlphaFoldDB" id="A0A916VEA0"/>
<accession>A0A916VEA0</accession>
<evidence type="ECO:0008006" key="3">
    <source>
        <dbReference type="Google" id="ProtNLM"/>
    </source>
</evidence>
<reference evidence="1" key="2">
    <citation type="journal article" date="2021" name="Data Brief">
        <title>Draft genome sequence data of the facultative, thermophilic, xylanolytic bacterium Paenibacillus sp. strain DA-C8.</title>
        <authorList>
            <person name="Chhe C."/>
            <person name="Uke A."/>
            <person name="Baramee S."/>
            <person name="Ungkulpasvich U."/>
            <person name="Tachaapaikoon C."/>
            <person name="Pason P."/>
            <person name="Waeonukul R."/>
            <person name="Ratanakhanokchai K."/>
            <person name="Kosugi A."/>
        </authorList>
    </citation>
    <scope>NUCLEOTIDE SEQUENCE</scope>
    <source>
        <strain evidence="1">DA-C8</strain>
    </source>
</reference>
<comment type="caution">
    <text evidence="1">The sequence shown here is derived from an EMBL/GenBank/DDBJ whole genome shotgun (WGS) entry which is preliminary data.</text>
</comment>
<dbReference type="EMBL" id="BMAQ01000002">
    <property type="protein sequence ID" value="GFR37012.1"/>
    <property type="molecule type" value="Genomic_DNA"/>
</dbReference>
<organism evidence="1 2">
    <name type="scientific">Insulibacter thermoxylanivorax</name>
    <dbReference type="NCBI Taxonomy" id="2749268"/>
    <lineage>
        <taxon>Bacteria</taxon>
        <taxon>Bacillati</taxon>
        <taxon>Bacillota</taxon>
        <taxon>Bacilli</taxon>
        <taxon>Bacillales</taxon>
        <taxon>Paenibacillaceae</taxon>
        <taxon>Insulibacter</taxon>
    </lineage>
</organism>
<sequence length="56" mass="6653">MLGLIKCRICDEDIEVYDAEKVIIHYSTCDVCRGEHREDSFRADLGFRADWRQMQD</sequence>
<gene>
    <name evidence="1" type="ORF">PRECH8_03080</name>
</gene>
<reference evidence="1" key="1">
    <citation type="submission" date="2020-08" db="EMBL/GenBank/DDBJ databases">
        <authorList>
            <person name="Uke A."/>
            <person name="Chhe C."/>
            <person name="Baramee S."/>
            <person name="Kosugi A."/>
        </authorList>
    </citation>
    <scope>NUCLEOTIDE SEQUENCE</scope>
    <source>
        <strain evidence="1">DA-C8</strain>
    </source>
</reference>
<dbReference type="Proteomes" id="UP000654993">
    <property type="component" value="Unassembled WGS sequence"/>
</dbReference>
<evidence type="ECO:0000313" key="2">
    <source>
        <dbReference type="Proteomes" id="UP000654993"/>
    </source>
</evidence>
<keyword evidence="2" id="KW-1185">Reference proteome</keyword>